<keyword evidence="3 4" id="KW-0732">Signal</keyword>
<dbReference type="GO" id="GO:0030288">
    <property type="term" value="C:outer membrane-bounded periplasmic space"/>
    <property type="evidence" value="ECO:0007669"/>
    <property type="project" value="UniProtKB-ARBA"/>
</dbReference>
<comment type="subcellular location">
    <subcellularLocation>
        <location evidence="1">Periplasm</location>
    </subcellularLocation>
</comment>
<evidence type="ECO:0000256" key="2">
    <source>
        <dbReference type="ARBA" id="ARBA00005695"/>
    </source>
</evidence>
<dbReference type="GO" id="GO:1904680">
    <property type="term" value="F:peptide transmembrane transporter activity"/>
    <property type="evidence" value="ECO:0007669"/>
    <property type="project" value="TreeGrafter"/>
</dbReference>
<sequence length="506" mass="53959" precursor="true">MINLSKSGLAWTLLAAQAGLAFAAAPALTAEGSIVLAMPAEPTSVDACDDSTRANARVLRGNVVEALTRLDPQSGAVGPLLATEWSSPDNKSWLFTIRPGVTFHDGTPLDAAAVAFGINRSMNPDLTCQTLSLFPTKTTATVESDMVVRITTEEPDPILPARIAYIDLPSPKTPEAAKSDTPIGTGPYRFAGREIGQSITLSAFDGYWGEAPEIAEANYVWRAEATIRASMIKTGEADIAYDIPTHEAEGQANAQQYLTNGVFYLRPMLQKPPLDDLRVRQAIASSIDKATLAEVLMDNSGTPTGQLVTQLINGYVPDYTGMPYDLEKAKALFAEAKAAGVAVDTPITLVARTDLFSGAEEVSQAIQQMIQQAGFTVTLKSVDTVGWSPWARKPDSLTQPVNLLTSSHNNISGDGSLTFPNFLGSGGRLSVVDNAELDAKLAAAAKASGEDRAAAYREIAQYAYDQELVIPVAALQGLLLTSDRIAYEADGFTDIELHLSDVKHKQ</sequence>
<feature type="domain" description="Solute-binding protein family 5" evidence="5">
    <location>
        <begin position="77"/>
        <end position="386"/>
    </location>
</feature>
<dbReference type="PANTHER" id="PTHR30290:SF38">
    <property type="entry name" value="D,D-DIPEPTIDE-BINDING PERIPLASMIC PROTEIN DDPA-RELATED"/>
    <property type="match status" value="1"/>
</dbReference>
<dbReference type="EMBL" id="CP000390">
    <property type="protein sequence ID" value="ABG63343.1"/>
    <property type="molecule type" value="Genomic_DNA"/>
</dbReference>
<dbReference type="Gene3D" id="3.10.105.10">
    <property type="entry name" value="Dipeptide-binding Protein, Domain 3"/>
    <property type="match status" value="1"/>
</dbReference>
<dbReference type="SUPFAM" id="SSF53850">
    <property type="entry name" value="Periplasmic binding protein-like II"/>
    <property type="match status" value="1"/>
</dbReference>
<dbReference type="InterPro" id="IPR039424">
    <property type="entry name" value="SBP_5"/>
</dbReference>
<dbReference type="GO" id="GO:0015833">
    <property type="term" value="P:peptide transport"/>
    <property type="evidence" value="ECO:0007669"/>
    <property type="project" value="TreeGrafter"/>
</dbReference>
<dbReference type="CDD" id="cd08491">
    <property type="entry name" value="PBP2_NikA_DppA_OppA_like_12"/>
    <property type="match status" value="1"/>
</dbReference>
<gene>
    <name evidence="6" type="ordered locus">Meso_1950</name>
</gene>
<dbReference type="InterPro" id="IPR000914">
    <property type="entry name" value="SBP_5_dom"/>
</dbReference>
<dbReference type="AlphaFoldDB" id="Q11GY2"/>
<protein>
    <submittedName>
        <fullName evidence="6">Extracellular solute-binding protein, family 5</fullName>
    </submittedName>
</protein>
<proteinExistence type="inferred from homology"/>
<dbReference type="Pfam" id="PF00496">
    <property type="entry name" value="SBP_bac_5"/>
    <property type="match status" value="1"/>
</dbReference>
<evidence type="ECO:0000259" key="5">
    <source>
        <dbReference type="Pfam" id="PF00496"/>
    </source>
</evidence>
<dbReference type="eggNOG" id="COG0747">
    <property type="taxonomic scope" value="Bacteria"/>
</dbReference>
<dbReference type="KEGG" id="mes:Meso_1950"/>
<dbReference type="OrthoDB" id="9803988at2"/>
<feature type="signal peptide" evidence="4">
    <location>
        <begin position="1"/>
        <end position="23"/>
    </location>
</feature>
<dbReference type="InterPro" id="IPR030678">
    <property type="entry name" value="Peptide/Ni-bd"/>
</dbReference>
<dbReference type="PIRSF" id="PIRSF002741">
    <property type="entry name" value="MppA"/>
    <property type="match status" value="1"/>
</dbReference>
<comment type="similarity">
    <text evidence="2">Belongs to the bacterial solute-binding protein 5 family.</text>
</comment>
<accession>Q11GY2</accession>
<evidence type="ECO:0000256" key="1">
    <source>
        <dbReference type="ARBA" id="ARBA00004418"/>
    </source>
</evidence>
<evidence type="ECO:0000256" key="4">
    <source>
        <dbReference type="SAM" id="SignalP"/>
    </source>
</evidence>
<dbReference type="STRING" id="266779.Meso_1950"/>
<dbReference type="PANTHER" id="PTHR30290">
    <property type="entry name" value="PERIPLASMIC BINDING COMPONENT OF ABC TRANSPORTER"/>
    <property type="match status" value="1"/>
</dbReference>
<dbReference type="HOGENOM" id="CLU_017028_7_0_5"/>
<dbReference type="Gene3D" id="3.40.190.10">
    <property type="entry name" value="Periplasmic binding protein-like II"/>
    <property type="match status" value="1"/>
</dbReference>
<name>Q11GY2_CHESB</name>
<evidence type="ECO:0000313" key="6">
    <source>
        <dbReference type="EMBL" id="ABG63343.1"/>
    </source>
</evidence>
<feature type="chain" id="PRO_5004180251" evidence="4">
    <location>
        <begin position="24"/>
        <end position="506"/>
    </location>
</feature>
<organism evidence="6">
    <name type="scientific">Chelativorans sp. (strain BNC1)</name>
    <dbReference type="NCBI Taxonomy" id="266779"/>
    <lineage>
        <taxon>Bacteria</taxon>
        <taxon>Pseudomonadati</taxon>
        <taxon>Pseudomonadota</taxon>
        <taxon>Alphaproteobacteria</taxon>
        <taxon>Hyphomicrobiales</taxon>
        <taxon>Phyllobacteriaceae</taxon>
        <taxon>Chelativorans</taxon>
    </lineage>
</organism>
<evidence type="ECO:0000256" key="3">
    <source>
        <dbReference type="ARBA" id="ARBA00022729"/>
    </source>
</evidence>
<dbReference type="GO" id="GO:0043190">
    <property type="term" value="C:ATP-binding cassette (ABC) transporter complex"/>
    <property type="evidence" value="ECO:0007669"/>
    <property type="project" value="InterPro"/>
</dbReference>
<reference evidence="6" key="1">
    <citation type="submission" date="2006-06" db="EMBL/GenBank/DDBJ databases">
        <title>Complete sequence of chromosome of Chelativorans sp. BNC1.</title>
        <authorList>
            <consortium name="US DOE Joint Genome Institute"/>
            <person name="Copeland A."/>
            <person name="Lucas S."/>
            <person name="Lapidus A."/>
            <person name="Barry K."/>
            <person name="Detter J.C."/>
            <person name="Glavina del Rio T."/>
            <person name="Hammon N."/>
            <person name="Israni S."/>
            <person name="Dalin E."/>
            <person name="Tice H."/>
            <person name="Pitluck S."/>
            <person name="Chertkov O."/>
            <person name="Brettin T."/>
            <person name="Bruce D."/>
            <person name="Han C."/>
            <person name="Tapia R."/>
            <person name="Gilna P."/>
            <person name="Schmutz J."/>
            <person name="Larimer F."/>
            <person name="Land M."/>
            <person name="Hauser L."/>
            <person name="Kyrpides N."/>
            <person name="Mikhailova N."/>
            <person name="Richardson P."/>
        </authorList>
    </citation>
    <scope>NUCLEOTIDE SEQUENCE</scope>
    <source>
        <strain evidence="6">BNC1</strain>
    </source>
</reference>